<dbReference type="GO" id="GO:0003723">
    <property type="term" value="F:RNA binding"/>
    <property type="evidence" value="ECO:0007669"/>
    <property type="project" value="InterPro"/>
</dbReference>
<dbReference type="PANTHER" id="PTHR21600:SF87">
    <property type="entry name" value="RNA PSEUDOURIDYLATE SYNTHASE DOMAIN-CONTAINING PROTEIN 1"/>
    <property type="match status" value="1"/>
</dbReference>
<dbReference type="AlphaFoldDB" id="T0ZA22"/>
<evidence type="ECO:0000259" key="2">
    <source>
        <dbReference type="Pfam" id="PF00849"/>
    </source>
</evidence>
<organism evidence="3">
    <name type="scientific">mine drainage metagenome</name>
    <dbReference type="NCBI Taxonomy" id="410659"/>
    <lineage>
        <taxon>unclassified sequences</taxon>
        <taxon>metagenomes</taxon>
        <taxon>ecological metagenomes</taxon>
    </lineage>
</organism>
<proteinExistence type="inferred from homology"/>
<feature type="domain" description="Pseudouridine synthase RsuA/RluA-like" evidence="2">
    <location>
        <begin position="12"/>
        <end position="143"/>
    </location>
</feature>
<dbReference type="SUPFAM" id="SSF55120">
    <property type="entry name" value="Pseudouridine synthase"/>
    <property type="match status" value="1"/>
</dbReference>
<accession>T0ZA22</accession>
<comment type="caution">
    <text evidence="3">The sequence shown here is derived from an EMBL/GenBank/DDBJ whole genome shotgun (WGS) entry which is preliminary data.</text>
</comment>
<dbReference type="CDD" id="cd02869">
    <property type="entry name" value="PseudoU_synth_RluA_like"/>
    <property type="match status" value="1"/>
</dbReference>
<dbReference type="Gene3D" id="3.30.2350.10">
    <property type="entry name" value="Pseudouridine synthase"/>
    <property type="match status" value="1"/>
</dbReference>
<dbReference type="GO" id="GO:0009982">
    <property type="term" value="F:pseudouridine synthase activity"/>
    <property type="evidence" value="ECO:0007669"/>
    <property type="project" value="InterPro"/>
</dbReference>
<evidence type="ECO:0000313" key="3">
    <source>
        <dbReference type="EMBL" id="EQD40932.1"/>
    </source>
</evidence>
<dbReference type="InterPro" id="IPR006224">
    <property type="entry name" value="PsdUridine_synth_RluA-like_CS"/>
</dbReference>
<sequence length="220" mass="24428">MVHPAPAHHGSTLADVVREWDGPWSSVGGPERPGIVHRLDRGTSGLLVLARTDAAHRDLSQQLKSRALGREYWALAAGAFREERGRIEAAVGRDHARPRRMSVTADGRDAATEFFVLERLPQHTAVRLRLLSGRTHQIRVHLAYIGHPLEGDPLYSGAQGISSRPALHAAMLHLTHPGTGREMIFCSPLPEELEELRRQLGADPRSQASWPWRSLEGARW</sequence>
<gene>
    <name evidence="3" type="ORF">B1A_16274</name>
</gene>
<reference evidence="3" key="2">
    <citation type="journal article" date="2014" name="ISME J.">
        <title>Microbial stratification in low pH oxic and suboxic macroscopic growths along an acid mine drainage.</title>
        <authorList>
            <person name="Mendez-Garcia C."/>
            <person name="Mesa V."/>
            <person name="Sprenger R.R."/>
            <person name="Richter M."/>
            <person name="Diez M.S."/>
            <person name="Solano J."/>
            <person name="Bargiela R."/>
            <person name="Golyshina O.V."/>
            <person name="Manteca A."/>
            <person name="Ramos J.L."/>
            <person name="Gallego J.R."/>
            <person name="Llorente I."/>
            <person name="Martins Dos Santos V.A."/>
            <person name="Jensen O.N."/>
            <person name="Pelaez A.I."/>
            <person name="Sanchez J."/>
            <person name="Ferrer M."/>
        </authorList>
    </citation>
    <scope>NUCLEOTIDE SEQUENCE</scope>
</reference>
<protein>
    <submittedName>
        <fullName evidence="3">Ribosomal large subunit pseudouridine synthase D</fullName>
    </submittedName>
</protein>
<dbReference type="GO" id="GO:0000455">
    <property type="term" value="P:enzyme-directed rRNA pseudouridine synthesis"/>
    <property type="evidence" value="ECO:0007669"/>
    <property type="project" value="TreeGrafter"/>
</dbReference>
<dbReference type="InterPro" id="IPR050188">
    <property type="entry name" value="RluA_PseudoU_synthase"/>
</dbReference>
<dbReference type="Pfam" id="PF00849">
    <property type="entry name" value="PseudoU_synth_2"/>
    <property type="match status" value="1"/>
</dbReference>
<dbReference type="InterPro" id="IPR020103">
    <property type="entry name" value="PsdUridine_synth_cat_dom_sf"/>
</dbReference>
<comment type="similarity">
    <text evidence="1">Belongs to the pseudouridine synthase RluA family.</text>
</comment>
<dbReference type="PROSITE" id="PS01129">
    <property type="entry name" value="PSI_RLU"/>
    <property type="match status" value="1"/>
</dbReference>
<reference evidence="3" key="1">
    <citation type="submission" date="2013-08" db="EMBL/GenBank/DDBJ databases">
        <authorList>
            <person name="Mendez C."/>
            <person name="Richter M."/>
            <person name="Ferrer M."/>
            <person name="Sanchez J."/>
        </authorList>
    </citation>
    <scope>NUCLEOTIDE SEQUENCE</scope>
</reference>
<name>T0ZA22_9ZZZZ</name>
<evidence type="ECO:0000256" key="1">
    <source>
        <dbReference type="ARBA" id="ARBA00010876"/>
    </source>
</evidence>
<dbReference type="InterPro" id="IPR006145">
    <property type="entry name" value="PsdUridine_synth_RsuA/RluA"/>
</dbReference>
<dbReference type="EMBL" id="AUZX01011956">
    <property type="protein sequence ID" value="EQD40932.1"/>
    <property type="molecule type" value="Genomic_DNA"/>
</dbReference>
<dbReference type="PANTHER" id="PTHR21600">
    <property type="entry name" value="MITOCHONDRIAL RNA PSEUDOURIDINE SYNTHASE"/>
    <property type="match status" value="1"/>
</dbReference>